<proteinExistence type="predicted"/>
<dbReference type="AlphaFoldDB" id="A0A0H5R827"/>
<keyword evidence="4" id="KW-0472">Membrane</keyword>
<keyword evidence="3" id="KW-1133">Transmembrane helix</keyword>
<evidence type="ECO:0000256" key="4">
    <source>
        <dbReference type="ARBA" id="ARBA00023136"/>
    </source>
</evidence>
<feature type="non-terminal residue" evidence="5">
    <location>
        <position position="1"/>
    </location>
</feature>
<dbReference type="GO" id="GO:0030150">
    <property type="term" value="P:protein import into mitochondrial matrix"/>
    <property type="evidence" value="ECO:0007669"/>
    <property type="project" value="TreeGrafter"/>
</dbReference>
<evidence type="ECO:0000256" key="3">
    <source>
        <dbReference type="ARBA" id="ARBA00022989"/>
    </source>
</evidence>
<dbReference type="GO" id="GO:0005744">
    <property type="term" value="C:TIM23 mitochondrial import inner membrane translocase complex"/>
    <property type="evidence" value="ECO:0007669"/>
    <property type="project" value="TreeGrafter"/>
</dbReference>
<keyword evidence="2" id="KW-0812">Transmembrane</keyword>
<dbReference type="PANTHER" id="PTHR15371">
    <property type="entry name" value="TIM23"/>
    <property type="match status" value="1"/>
</dbReference>
<organism evidence="5">
    <name type="scientific">Spongospora subterranea</name>
    <dbReference type="NCBI Taxonomy" id="70186"/>
    <lineage>
        <taxon>Eukaryota</taxon>
        <taxon>Sar</taxon>
        <taxon>Rhizaria</taxon>
        <taxon>Endomyxa</taxon>
        <taxon>Phytomyxea</taxon>
        <taxon>Plasmodiophorida</taxon>
        <taxon>Plasmodiophoridae</taxon>
        <taxon>Spongospora</taxon>
    </lineage>
</organism>
<protein>
    <recommendedName>
        <fullName evidence="6">Mitochondrial import inner membrane translocase subunit TIM23</fullName>
    </recommendedName>
</protein>
<evidence type="ECO:0000256" key="1">
    <source>
        <dbReference type="ARBA" id="ARBA00004141"/>
    </source>
</evidence>
<dbReference type="Pfam" id="PF02466">
    <property type="entry name" value="Tim17"/>
    <property type="match status" value="1"/>
</dbReference>
<sequence length="199" mass="20735">SIGEMGRDDDRNGGGIIPDLSTIDASRLAPILGIYGAPQSSRSQPDYLFPVQHQRSLFQQMTLNCGLSYGSGLVLGGLYGAALGLRSKDATNLKLRVNAILNGAGKRGGSFANSFGTMALFYTCFNNGLATIRDRSDVYNEIGGAMLTGIVYKSTRGVRAAAAAGILAGSAFGLLGTLRHQLAKSGSGSTLLQFLPKLG</sequence>
<evidence type="ECO:0008006" key="6">
    <source>
        <dbReference type="Google" id="ProtNLM"/>
    </source>
</evidence>
<evidence type="ECO:0000256" key="2">
    <source>
        <dbReference type="ARBA" id="ARBA00022692"/>
    </source>
</evidence>
<dbReference type="PANTHER" id="PTHR15371:SF0">
    <property type="entry name" value="SD19278P"/>
    <property type="match status" value="1"/>
</dbReference>
<accession>A0A0H5R827</accession>
<reference evidence="5" key="1">
    <citation type="submission" date="2015-04" db="EMBL/GenBank/DDBJ databases">
        <title>The genome sequence of the plant pathogenic Rhizarian Plasmodiophora brassicae reveals insights in its biotrophic life cycle and the origin of chitin synthesis.</title>
        <authorList>
            <person name="Schwelm A."/>
            <person name="Fogelqvist J."/>
            <person name="Knaust A."/>
            <person name="Julke S."/>
            <person name="Lilja T."/>
            <person name="Dhandapani V."/>
            <person name="Bonilla-Rosso G."/>
            <person name="Karlsson M."/>
            <person name="Shevchenko A."/>
            <person name="Choi S.R."/>
            <person name="Kim H.G."/>
            <person name="Park J.Y."/>
            <person name="Lim Y.P."/>
            <person name="Ludwig-Muller J."/>
            <person name="Dixelius C."/>
        </authorList>
    </citation>
    <scope>NUCLEOTIDE SEQUENCE</scope>
    <source>
        <tissue evidence="5">Potato root galls</tissue>
    </source>
</reference>
<dbReference type="GO" id="GO:0008320">
    <property type="term" value="F:protein transmembrane transporter activity"/>
    <property type="evidence" value="ECO:0007669"/>
    <property type="project" value="TreeGrafter"/>
</dbReference>
<name>A0A0H5R827_9EUKA</name>
<dbReference type="InterPro" id="IPR045238">
    <property type="entry name" value="Tim23-like"/>
</dbReference>
<dbReference type="EMBL" id="HACM01009445">
    <property type="protein sequence ID" value="CRZ09887.1"/>
    <property type="molecule type" value="Transcribed_RNA"/>
</dbReference>
<comment type="subcellular location">
    <subcellularLocation>
        <location evidence="1">Membrane</location>
        <topology evidence="1">Multi-pass membrane protein</topology>
    </subcellularLocation>
</comment>
<evidence type="ECO:0000313" key="5">
    <source>
        <dbReference type="EMBL" id="CRZ09887.1"/>
    </source>
</evidence>